<keyword evidence="4" id="KW-1185">Reference proteome</keyword>
<dbReference type="EMBL" id="MU069635">
    <property type="protein sequence ID" value="KAF5836965.1"/>
    <property type="molecule type" value="Genomic_DNA"/>
</dbReference>
<dbReference type="Pfam" id="PF06544">
    <property type="entry name" value="Prp3_C"/>
    <property type="match status" value="1"/>
</dbReference>
<sequence>MVQAVTKCAEQALGDCCLFLAVQELKDAAQQLLDAGAVSTEDAATQQQKQNDAEACVAAAAHPKTLTRRVCCLWFHHIKNLYKRKVILEWARELQLGGASKPGYPGVVLVEGAVEDVQEYVGRLRSLQWKAMQVRAEEDDEIGPDGQGQQGDGASAQPNSTSSLKEAECNSCSKGKKVQAAHAGQECSWRRLPLPLTELPENALGELGAMCKALDLAHIFASALKLPCSS</sequence>
<dbReference type="CDD" id="cd24163">
    <property type="entry name" value="RWDD2_C"/>
    <property type="match status" value="1"/>
</dbReference>
<accession>A0ABQ7GQS5</accession>
<dbReference type="InterPro" id="IPR010541">
    <property type="entry name" value="Prp3_C"/>
</dbReference>
<evidence type="ECO:0000259" key="2">
    <source>
        <dbReference type="Pfam" id="PF06544"/>
    </source>
</evidence>
<feature type="region of interest" description="Disordered" evidence="1">
    <location>
        <begin position="135"/>
        <end position="162"/>
    </location>
</feature>
<gene>
    <name evidence="3" type="ORF">DUNSADRAFT_5194</name>
</gene>
<proteinExistence type="predicted"/>
<evidence type="ECO:0000313" key="4">
    <source>
        <dbReference type="Proteomes" id="UP000815325"/>
    </source>
</evidence>
<protein>
    <recommendedName>
        <fullName evidence="2">Small nuclear ribonucleoprotein Prp3 C-terminal domain-containing protein</fullName>
    </recommendedName>
</protein>
<organism evidence="3 4">
    <name type="scientific">Dunaliella salina</name>
    <name type="common">Green alga</name>
    <name type="synonym">Protococcus salinus</name>
    <dbReference type="NCBI Taxonomy" id="3046"/>
    <lineage>
        <taxon>Eukaryota</taxon>
        <taxon>Viridiplantae</taxon>
        <taxon>Chlorophyta</taxon>
        <taxon>core chlorophytes</taxon>
        <taxon>Chlorophyceae</taxon>
        <taxon>CS clade</taxon>
        <taxon>Chlamydomonadales</taxon>
        <taxon>Dunaliellaceae</taxon>
        <taxon>Dunaliella</taxon>
    </lineage>
</organism>
<dbReference type="InterPro" id="IPR059181">
    <property type="entry name" value="RWDD2A-B_C"/>
</dbReference>
<dbReference type="PANTHER" id="PTHR15955:SF8">
    <property type="entry name" value="RWD DOMAIN-CONTAINING PROTEIN 2B-RELATED"/>
    <property type="match status" value="1"/>
</dbReference>
<comment type="caution">
    <text evidence="3">The sequence shown here is derived from an EMBL/GenBank/DDBJ whole genome shotgun (WGS) entry which is preliminary data.</text>
</comment>
<dbReference type="InterPro" id="IPR017359">
    <property type="entry name" value="Phi-like"/>
</dbReference>
<dbReference type="PANTHER" id="PTHR15955">
    <property type="entry name" value="RWD DOMAIN CONTAINING PROTEIN 2"/>
    <property type="match status" value="1"/>
</dbReference>
<evidence type="ECO:0000313" key="3">
    <source>
        <dbReference type="EMBL" id="KAF5836965.1"/>
    </source>
</evidence>
<feature type="domain" description="Small nuclear ribonucleoprotein Prp3 C-terminal" evidence="2">
    <location>
        <begin position="72"/>
        <end position="177"/>
    </location>
</feature>
<reference evidence="3" key="1">
    <citation type="submission" date="2017-08" db="EMBL/GenBank/DDBJ databases">
        <authorList>
            <person name="Polle J.E."/>
            <person name="Barry K."/>
            <person name="Cushman J."/>
            <person name="Schmutz J."/>
            <person name="Tran D."/>
            <person name="Hathwaick L.T."/>
            <person name="Yim W.C."/>
            <person name="Jenkins J."/>
            <person name="Mckie-Krisberg Z.M."/>
            <person name="Prochnik S."/>
            <person name="Lindquist E."/>
            <person name="Dockter R.B."/>
            <person name="Adam C."/>
            <person name="Molina H."/>
            <person name="Bunkerborg J."/>
            <person name="Jin E."/>
            <person name="Buchheim M."/>
            <person name="Magnuson J."/>
        </authorList>
    </citation>
    <scope>NUCLEOTIDE SEQUENCE</scope>
    <source>
        <strain evidence="3">CCAP 19/18</strain>
    </source>
</reference>
<dbReference type="Proteomes" id="UP000815325">
    <property type="component" value="Unassembled WGS sequence"/>
</dbReference>
<evidence type="ECO:0000256" key="1">
    <source>
        <dbReference type="SAM" id="MobiDB-lite"/>
    </source>
</evidence>
<name>A0ABQ7GQS5_DUNSA</name>